<reference evidence="2" key="2">
    <citation type="submission" date="2022-01" db="EMBL/GenBank/DDBJ databases">
        <authorList>
            <person name="Yamashiro T."/>
            <person name="Shiraishi A."/>
            <person name="Satake H."/>
            <person name="Nakayama K."/>
        </authorList>
    </citation>
    <scope>NUCLEOTIDE SEQUENCE</scope>
</reference>
<gene>
    <name evidence="2" type="ORF">Tco_0799699</name>
</gene>
<dbReference type="InterPro" id="IPR012337">
    <property type="entry name" value="RNaseH-like_sf"/>
</dbReference>
<dbReference type="PANTHER" id="PTHR47266">
    <property type="entry name" value="ENDONUCLEASE-RELATED"/>
    <property type="match status" value="1"/>
</dbReference>
<dbReference type="InterPro" id="IPR041588">
    <property type="entry name" value="Integrase_H2C2"/>
</dbReference>
<dbReference type="InterPro" id="IPR052160">
    <property type="entry name" value="Gypsy_RT_Integrase-like"/>
</dbReference>
<dbReference type="Pfam" id="PF17921">
    <property type="entry name" value="Integrase_H2C2"/>
    <property type="match status" value="1"/>
</dbReference>
<feature type="domain" description="Integrase catalytic" evidence="1">
    <location>
        <begin position="65"/>
        <end position="231"/>
    </location>
</feature>
<evidence type="ECO:0000313" key="2">
    <source>
        <dbReference type="EMBL" id="GJS92731.1"/>
    </source>
</evidence>
<dbReference type="Proteomes" id="UP001151760">
    <property type="component" value="Unassembled WGS sequence"/>
</dbReference>
<dbReference type="SUPFAM" id="SSF53098">
    <property type="entry name" value="Ribonuclease H-like"/>
    <property type="match status" value="1"/>
</dbReference>
<proteinExistence type="predicted"/>
<dbReference type="InterPro" id="IPR001584">
    <property type="entry name" value="Integrase_cat-core"/>
</dbReference>
<keyword evidence="2" id="KW-0695">RNA-directed DNA polymerase</keyword>
<evidence type="ECO:0000313" key="3">
    <source>
        <dbReference type="Proteomes" id="UP001151760"/>
    </source>
</evidence>
<name>A0ABQ4ZTQ4_9ASTR</name>
<dbReference type="EMBL" id="BQNB010011603">
    <property type="protein sequence ID" value="GJS92731.1"/>
    <property type="molecule type" value="Genomic_DNA"/>
</dbReference>
<protein>
    <submittedName>
        <fullName evidence="2">Reverse transcriptase domain-containing protein</fullName>
    </submittedName>
</protein>
<keyword evidence="2" id="KW-0548">Nucleotidyltransferase</keyword>
<dbReference type="Gene3D" id="1.10.340.70">
    <property type="match status" value="1"/>
</dbReference>
<evidence type="ECO:0000259" key="1">
    <source>
        <dbReference type="PROSITE" id="PS50994"/>
    </source>
</evidence>
<dbReference type="PROSITE" id="PS50994">
    <property type="entry name" value="INTEGRASE"/>
    <property type="match status" value="1"/>
</dbReference>
<reference evidence="2" key="1">
    <citation type="journal article" date="2022" name="Int. J. Mol. Sci.">
        <title>Draft Genome of Tanacetum Coccineum: Genomic Comparison of Closely Related Tanacetum-Family Plants.</title>
        <authorList>
            <person name="Yamashiro T."/>
            <person name="Shiraishi A."/>
            <person name="Nakayama K."/>
            <person name="Satake H."/>
        </authorList>
    </citation>
    <scope>NUCLEOTIDE SEQUENCE</scope>
</reference>
<organism evidence="2 3">
    <name type="scientific">Tanacetum coccineum</name>
    <dbReference type="NCBI Taxonomy" id="301880"/>
    <lineage>
        <taxon>Eukaryota</taxon>
        <taxon>Viridiplantae</taxon>
        <taxon>Streptophyta</taxon>
        <taxon>Embryophyta</taxon>
        <taxon>Tracheophyta</taxon>
        <taxon>Spermatophyta</taxon>
        <taxon>Magnoliopsida</taxon>
        <taxon>eudicotyledons</taxon>
        <taxon>Gunneridae</taxon>
        <taxon>Pentapetalae</taxon>
        <taxon>asterids</taxon>
        <taxon>campanulids</taxon>
        <taxon>Asterales</taxon>
        <taxon>Asteraceae</taxon>
        <taxon>Asteroideae</taxon>
        <taxon>Anthemideae</taxon>
        <taxon>Anthemidinae</taxon>
        <taxon>Tanacetum</taxon>
    </lineage>
</organism>
<dbReference type="Pfam" id="PF00665">
    <property type="entry name" value="rve"/>
    <property type="match status" value="1"/>
</dbReference>
<dbReference type="Gene3D" id="3.30.420.10">
    <property type="entry name" value="Ribonuclease H-like superfamily/Ribonuclease H"/>
    <property type="match status" value="1"/>
</dbReference>
<comment type="caution">
    <text evidence="2">The sequence shown here is derived from an EMBL/GenBank/DDBJ whole genome shotgun (WGS) entry which is preliminary data.</text>
</comment>
<keyword evidence="3" id="KW-1185">Reference proteome</keyword>
<accession>A0ABQ4ZTQ4</accession>
<sequence>MCCWNEILEILAHCHSGPTGGHHSASITRRKVYESRFYWPSIFKDAKDYVMRCDACQRSRNILSRSEMPQNNIQVCDVFDIWGLDFMGPFLNSKGNKYILVAVDYVSKWVEAQALLTNDARVVIRFLRRLFTRFEVPKALISDQGTYFYNSQLEKALKKYRVTRNLSTAYHPQTNRQTEVNNRAIKCILERSVGYNLKNWSEKLDDALWAFKTAYKTPTRCTPFRLVYGKACHLPVEIEHKAYWALKQCNMDLTTAAKNLFMKLNELMELRDEAYENIRIYKERTKRWHDSRL</sequence>
<dbReference type="InterPro" id="IPR036397">
    <property type="entry name" value="RNaseH_sf"/>
</dbReference>
<keyword evidence="2" id="KW-0808">Transferase</keyword>
<dbReference type="GO" id="GO:0003964">
    <property type="term" value="F:RNA-directed DNA polymerase activity"/>
    <property type="evidence" value="ECO:0007669"/>
    <property type="project" value="UniProtKB-KW"/>
</dbReference>